<feature type="domain" description="Response regulatory" evidence="3">
    <location>
        <begin position="3"/>
        <end position="117"/>
    </location>
</feature>
<dbReference type="Proteomes" id="UP001194469">
    <property type="component" value="Unassembled WGS sequence"/>
</dbReference>
<dbReference type="PANTHER" id="PTHR44591">
    <property type="entry name" value="STRESS RESPONSE REGULATOR PROTEIN 1"/>
    <property type="match status" value="1"/>
</dbReference>
<dbReference type="PROSITE" id="PS50110">
    <property type="entry name" value="RESPONSE_REGULATORY"/>
    <property type="match status" value="1"/>
</dbReference>
<name>A0ABS0J3V6_9BACT</name>
<sequence>MADIIVLDDVIDAGVLIKRILERKGHAVSVFTDEEEAIAHVRGKGADLAILDMKLRRMTGVEVLEEMKKLRPDIRVIMLTGYPTLETARESLRLGANEYCVKPIDKDELESKVAEVLGG</sequence>
<proteinExistence type="predicted"/>
<evidence type="ECO:0000256" key="2">
    <source>
        <dbReference type="PROSITE-ProRule" id="PRU00169"/>
    </source>
</evidence>
<feature type="modified residue" description="4-aspartylphosphate" evidence="2">
    <location>
        <position position="52"/>
    </location>
</feature>
<evidence type="ECO:0000313" key="4">
    <source>
        <dbReference type="EMBL" id="MBG3876875.1"/>
    </source>
</evidence>
<dbReference type="RefSeq" id="WP_116307205.1">
    <property type="nucleotide sequence ID" value="NZ_VRYY01000181.1"/>
</dbReference>
<gene>
    <name evidence="4" type="ORF">FVW20_07545</name>
</gene>
<comment type="caution">
    <text evidence="4">The sequence shown here is derived from an EMBL/GenBank/DDBJ whole genome shotgun (WGS) entry which is preliminary data.</text>
</comment>
<dbReference type="Gene3D" id="3.40.50.2300">
    <property type="match status" value="1"/>
</dbReference>
<protein>
    <submittedName>
        <fullName evidence="4">Response regulator</fullName>
    </submittedName>
</protein>
<keyword evidence="1 2" id="KW-0597">Phosphoprotein</keyword>
<keyword evidence="5" id="KW-1185">Reference proteome</keyword>
<dbReference type="InterPro" id="IPR001789">
    <property type="entry name" value="Sig_transdc_resp-reg_receiver"/>
</dbReference>
<evidence type="ECO:0000313" key="5">
    <source>
        <dbReference type="Proteomes" id="UP001194469"/>
    </source>
</evidence>
<dbReference type="EMBL" id="VRYY01000181">
    <property type="protein sequence ID" value="MBG3876875.1"/>
    <property type="molecule type" value="Genomic_DNA"/>
</dbReference>
<reference evidence="4 5" key="1">
    <citation type="submission" date="2019-08" db="EMBL/GenBank/DDBJ databases">
        <authorList>
            <person name="Luo N."/>
        </authorList>
    </citation>
    <scope>NUCLEOTIDE SEQUENCE [LARGE SCALE GENOMIC DNA]</scope>
    <source>
        <strain evidence="4 5">NCIMB 9442</strain>
    </source>
</reference>
<dbReference type="PANTHER" id="PTHR44591:SF3">
    <property type="entry name" value="RESPONSE REGULATORY DOMAIN-CONTAINING PROTEIN"/>
    <property type="match status" value="1"/>
</dbReference>
<dbReference type="InterPro" id="IPR050595">
    <property type="entry name" value="Bact_response_regulator"/>
</dbReference>
<dbReference type="SUPFAM" id="SSF52172">
    <property type="entry name" value="CheY-like"/>
    <property type="match status" value="1"/>
</dbReference>
<evidence type="ECO:0000259" key="3">
    <source>
        <dbReference type="PROSITE" id="PS50110"/>
    </source>
</evidence>
<dbReference type="SMART" id="SM00448">
    <property type="entry name" value="REC"/>
    <property type="match status" value="1"/>
</dbReference>
<dbReference type="InterPro" id="IPR011006">
    <property type="entry name" value="CheY-like_superfamily"/>
</dbReference>
<evidence type="ECO:0000256" key="1">
    <source>
        <dbReference type="ARBA" id="ARBA00022553"/>
    </source>
</evidence>
<accession>A0ABS0J3V6</accession>
<dbReference type="Pfam" id="PF00072">
    <property type="entry name" value="Response_reg"/>
    <property type="match status" value="1"/>
</dbReference>
<organism evidence="4 5">
    <name type="scientific">Nitratidesulfovibrio oxamicus</name>
    <dbReference type="NCBI Taxonomy" id="32016"/>
    <lineage>
        <taxon>Bacteria</taxon>
        <taxon>Pseudomonadati</taxon>
        <taxon>Thermodesulfobacteriota</taxon>
        <taxon>Desulfovibrionia</taxon>
        <taxon>Desulfovibrionales</taxon>
        <taxon>Desulfovibrionaceae</taxon>
        <taxon>Nitratidesulfovibrio</taxon>
    </lineage>
</organism>